<evidence type="ECO:0000313" key="4">
    <source>
        <dbReference type="EMBL" id="TDW18878.1"/>
    </source>
</evidence>
<dbReference type="SUPFAM" id="SSF51735">
    <property type="entry name" value="NAD(P)-binding Rossmann-fold domains"/>
    <property type="match status" value="1"/>
</dbReference>
<protein>
    <submittedName>
        <fullName evidence="4">Uncharacterized protein YbjT (DUF2867 family)</fullName>
    </submittedName>
</protein>
<dbReference type="RefSeq" id="WP_134121803.1">
    <property type="nucleotide sequence ID" value="NZ_SODF01000002.1"/>
</dbReference>
<feature type="domain" description="NmrA-like" evidence="3">
    <location>
        <begin position="2"/>
        <end position="237"/>
    </location>
</feature>
<sequence length="288" mass="30065">MTRIILVTGATGHQGGAAVRHLLADGWHVRALVRDAGAPKAKALAEAGAELAVGDMADRAALDAAAAGVHGVFSVQPAATPPYNNIDEVAMGVNVADAALAAGAKQLVYTSVGAVEGAAGIPSWDTKWRIEEHIRAIGVPATILRPVMFMENHASTMVGAYSDLAMLRVIPDDATVQLIAVTDIGALAALAFADPESWLGEVIEIAGDELPRRSIADAIARATGRPVDLSPLPAEKVAALLGGAKNARMSPKFAGWDADIPALRKRYPDLMDFATWLDREGAALFRDV</sequence>
<reference evidence="4 5" key="1">
    <citation type="submission" date="2019-03" db="EMBL/GenBank/DDBJ databases">
        <title>Genomic Encyclopedia of Type Strains, Phase III (KMG-III): the genomes of soil and plant-associated and newly described type strains.</title>
        <authorList>
            <person name="Whitman W."/>
        </authorList>
    </citation>
    <scope>NUCLEOTIDE SEQUENCE [LARGE SCALE GENOMIC DNA]</scope>
    <source>
        <strain evidence="4 5">VKM Ac-2570</strain>
    </source>
</reference>
<comment type="similarity">
    <text evidence="1">Belongs to the NmrA-type oxidoreductase family.</text>
</comment>
<dbReference type="EMBL" id="SODF01000002">
    <property type="protein sequence ID" value="TDW18878.1"/>
    <property type="molecule type" value="Genomic_DNA"/>
</dbReference>
<comment type="caution">
    <text evidence="4">The sequence shown here is derived from an EMBL/GenBank/DDBJ whole genome shotgun (WGS) entry which is preliminary data.</text>
</comment>
<keyword evidence="2" id="KW-0521">NADP</keyword>
<evidence type="ECO:0000313" key="5">
    <source>
        <dbReference type="Proteomes" id="UP000295447"/>
    </source>
</evidence>
<evidence type="ECO:0000256" key="2">
    <source>
        <dbReference type="ARBA" id="ARBA00022857"/>
    </source>
</evidence>
<dbReference type="PANTHER" id="PTHR42748">
    <property type="entry name" value="NITROGEN METABOLITE REPRESSION PROTEIN NMRA FAMILY MEMBER"/>
    <property type="match status" value="1"/>
</dbReference>
<dbReference type="InterPro" id="IPR036291">
    <property type="entry name" value="NAD(P)-bd_dom_sf"/>
</dbReference>
<dbReference type="Pfam" id="PF05368">
    <property type="entry name" value="NmrA"/>
    <property type="match status" value="1"/>
</dbReference>
<keyword evidence="5" id="KW-1185">Reference proteome</keyword>
<dbReference type="AlphaFoldDB" id="A0A4R7ZQK5"/>
<name>A0A4R7ZQK5_9ACTN</name>
<dbReference type="InterPro" id="IPR008030">
    <property type="entry name" value="NmrA-like"/>
</dbReference>
<dbReference type="Gene3D" id="3.40.50.720">
    <property type="entry name" value="NAD(P)-binding Rossmann-like Domain"/>
    <property type="match status" value="1"/>
</dbReference>
<dbReference type="Gene3D" id="3.90.25.10">
    <property type="entry name" value="UDP-galactose 4-epimerase, domain 1"/>
    <property type="match status" value="1"/>
</dbReference>
<dbReference type="PANTHER" id="PTHR42748:SF7">
    <property type="entry name" value="NMRA LIKE REDOX SENSOR 1-RELATED"/>
    <property type="match status" value="1"/>
</dbReference>
<organism evidence="4 5">
    <name type="scientific">Kribbella kalugense</name>
    <dbReference type="NCBI Taxonomy" id="2512221"/>
    <lineage>
        <taxon>Bacteria</taxon>
        <taxon>Bacillati</taxon>
        <taxon>Actinomycetota</taxon>
        <taxon>Actinomycetes</taxon>
        <taxon>Propionibacteriales</taxon>
        <taxon>Kribbellaceae</taxon>
        <taxon>Kribbella</taxon>
    </lineage>
</organism>
<dbReference type="InterPro" id="IPR051164">
    <property type="entry name" value="NmrA-like_oxidored"/>
</dbReference>
<accession>A0A4R7ZQK5</accession>
<gene>
    <name evidence="4" type="ORF">EV650_5480</name>
</gene>
<dbReference type="Proteomes" id="UP000295447">
    <property type="component" value="Unassembled WGS sequence"/>
</dbReference>
<evidence type="ECO:0000256" key="1">
    <source>
        <dbReference type="ARBA" id="ARBA00006328"/>
    </source>
</evidence>
<proteinExistence type="inferred from homology"/>
<dbReference type="OrthoDB" id="319724at2"/>
<evidence type="ECO:0000259" key="3">
    <source>
        <dbReference type="Pfam" id="PF05368"/>
    </source>
</evidence>